<dbReference type="InterPro" id="IPR005162">
    <property type="entry name" value="Retrotrans_gag_dom"/>
</dbReference>
<evidence type="ECO:0000259" key="1">
    <source>
        <dbReference type="Pfam" id="PF03732"/>
    </source>
</evidence>
<evidence type="ECO:0000313" key="3">
    <source>
        <dbReference type="Proteomes" id="UP000077202"/>
    </source>
</evidence>
<sequence>MLLPDFLEDSALKWYKEYKREHSEDDTWETLTENLIENFLPSESYEKLMCEVTFLKQGENEKVRTYVERTEKLESRFHVVLRKGGDEVDATMVGIRAMLMKNFVGGLRPEIRSKVRYEKPSSKAEAIRIAIRMEESLEDDDSSLVAREISRSM</sequence>
<dbReference type="PANTHER" id="PTHR33223:SF6">
    <property type="entry name" value="CCHC-TYPE DOMAIN-CONTAINING PROTEIN"/>
    <property type="match status" value="1"/>
</dbReference>
<feature type="domain" description="Retrotransposon gag" evidence="1">
    <location>
        <begin position="6"/>
        <end position="109"/>
    </location>
</feature>
<dbReference type="AlphaFoldDB" id="A0A176WNX1"/>
<name>A0A176WNX1_MARPO</name>
<dbReference type="Proteomes" id="UP000077202">
    <property type="component" value="Unassembled WGS sequence"/>
</dbReference>
<reference evidence="2" key="1">
    <citation type="submission" date="2016-03" db="EMBL/GenBank/DDBJ databases">
        <title>Mechanisms controlling the formation of the plant cell surface in tip-growing cells are functionally conserved among land plants.</title>
        <authorList>
            <person name="Honkanen S."/>
            <person name="Jones V.A."/>
            <person name="Morieri G."/>
            <person name="Champion C."/>
            <person name="Hetherington A.J."/>
            <person name="Kelly S."/>
            <person name="Saint-Marcoux D."/>
            <person name="Proust H."/>
            <person name="Prescott H."/>
            <person name="Dolan L."/>
        </authorList>
    </citation>
    <scope>NUCLEOTIDE SEQUENCE [LARGE SCALE GENOMIC DNA]</scope>
    <source>
        <tissue evidence="2">Whole gametophyte</tissue>
    </source>
</reference>
<evidence type="ECO:0000313" key="2">
    <source>
        <dbReference type="EMBL" id="OAE34175.1"/>
    </source>
</evidence>
<protein>
    <recommendedName>
        <fullName evidence="1">Retrotransposon gag domain-containing protein</fullName>
    </recommendedName>
</protein>
<keyword evidence="3" id="KW-1185">Reference proteome</keyword>
<dbReference type="PANTHER" id="PTHR33223">
    <property type="entry name" value="CCHC-TYPE DOMAIN-CONTAINING PROTEIN"/>
    <property type="match status" value="1"/>
</dbReference>
<accession>A0A176WNX1</accession>
<dbReference type="Pfam" id="PF03732">
    <property type="entry name" value="Retrotrans_gag"/>
    <property type="match status" value="1"/>
</dbReference>
<comment type="caution">
    <text evidence="2">The sequence shown here is derived from an EMBL/GenBank/DDBJ whole genome shotgun (WGS) entry which is preliminary data.</text>
</comment>
<organism evidence="2 3">
    <name type="scientific">Marchantia polymorpha subsp. ruderalis</name>
    <dbReference type="NCBI Taxonomy" id="1480154"/>
    <lineage>
        <taxon>Eukaryota</taxon>
        <taxon>Viridiplantae</taxon>
        <taxon>Streptophyta</taxon>
        <taxon>Embryophyta</taxon>
        <taxon>Marchantiophyta</taxon>
        <taxon>Marchantiopsida</taxon>
        <taxon>Marchantiidae</taxon>
        <taxon>Marchantiales</taxon>
        <taxon>Marchantiaceae</taxon>
        <taxon>Marchantia</taxon>
    </lineage>
</organism>
<gene>
    <name evidence="2" type="ORF">AXG93_1593s1340</name>
</gene>
<dbReference type="EMBL" id="LVLJ01000445">
    <property type="protein sequence ID" value="OAE34175.1"/>
    <property type="molecule type" value="Genomic_DNA"/>
</dbReference>
<proteinExistence type="predicted"/>